<proteinExistence type="inferred from homology"/>
<dbReference type="EMBL" id="CAEZYQ010000034">
    <property type="protein sequence ID" value="CAB4766163.1"/>
    <property type="molecule type" value="Genomic_DNA"/>
</dbReference>
<accession>A0A6J6V533</accession>
<evidence type="ECO:0000256" key="4">
    <source>
        <dbReference type="ARBA" id="ARBA00023157"/>
    </source>
</evidence>
<dbReference type="GO" id="GO:0016491">
    <property type="term" value="F:oxidoreductase activity"/>
    <property type="evidence" value="ECO:0007669"/>
    <property type="project" value="UniProtKB-KW"/>
</dbReference>
<dbReference type="PANTHER" id="PTHR13887">
    <property type="entry name" value="GLUTATHIONE S-TRANSFERASE KAPPA"/>
    <property type="match status" value="1"/>
</dbReference>
<evidence type="ECO:0000256" key="1">
    <source>
        <dbReference type="ARBA" id="ARBA00005791"/>
    </source>
</evidence>
<evidence type="ECO:0000256" key="2">
    <source>
        <dbReference type="ARBA" id="ARBA00022729"/>
    </source>
</evidence>
<dbReference type="InterPro" id="IPR036249">
    <property type="entry name" value="Thioredoxin-like_sf"/>
</dbReference>
<gene>
    <name evidence="8" type="ORF">UFOPK2761_03071</name>
</gene>
<evidence type="ECO:0000313" key="8">
    <source>
        <dbReference type="EMBL" id="CAB4766163.1"/>
    </source>
</evidence>
<feature type="transmembrane region" description="Helical" evidence="6">
    <location>
        <begin position="34"/>
        <end position="53"/>
    </location>
</feature>
<keyword evidence="5" id="KW-0676">Redox-active center</keyword>
<dbReference type="AlphaFoldDB" id="A0A6J6V533"/>
<dbReference type="InterPro" id="IPR012336">
    <property type="entry name" value="Thioredoxin-like_fold"/>
</dbReference>
<dbReference type="Pfam" id="PF13462">
    <property type="entry name" value="Thioredoxin_4"/>
    <property type="match status" value="1"/>
</dbReference>
<protein>
    <submittedName>
        <fullName evidence="8">Unannotated protein</fullName>
    </submittedName>
</protein>
<keyword evidence="6" id="KW-0472">Membrane</keyword>
<name>A0A6J6V533_9ZZZZ</name>
<evidence type="ECO:0000256" key="3">
    <source>
        <dbReference type="ARBA" id="ARBA00023002"/>
    </source>
</evidence>
<dbReference type="SUPFAM" id="SSF52833">
    <property type="entry name" value="Thioredoxin-like"/>
    <property type="match status" value="1"/>
</dbReference>
<feature type="domain" description="Thioredoxin-like fold" evidence="7">
    <location>
        <begin position="73"/>
        <end position="234"/>
    </location>
</feature>
<comment type="similarity">
    <text evidence="1">Belongs to the thioredoxin family. DsbA subfamily.</text>
</comment>
<sequence length="244" mass="26074">MSKNSRARAEDRAARAQAAREAQKAAERRRTIRSVTLVVVAMVLIVGAAFLFVRATDGSTDVTATPAGSSEFGVTMGDPDAPVDVIVYEDFLCPFCGDLESASREPFQELAADGEVLVEYRPFNLLERISDYSPRAVNAFAVVLTESGPEVAKAFHDLLFENQPSESGPFPDNQALLDLAVEAGAEESEVSEGILEQTMRDWVDAATQAAQEAGVQGTPTVLVDGQVVQGSPEEIIQAVRDAVA</sequence>
<reference evidence="8" key="1">
    <citation type="submission" date="2020-05" db="EMBL/GenBank/DDBJ databases">
        <authorList>
            <person name="Chiriac C."/>
            <person name="Salcher M."/>
            <person name="Ghai R."/>
            <person name="Kavagutti S V."/>
        </authorList>
    </citation>
    <scope>NUCLEOTIDE SEQUENCE</scope>
</reference>
<evidence type="ECO:0000259" key="7">
    <source>
        <dbReference type="Pfam" id="PF13462"/>
    </source>
</evidence>
<dbReference type="Gene3D" id="3.40.30.10">
    <property type="entry name" value="Glutaredoxin"/>
    <property type="match status" value="1"/>
</dbReference>
<evidence type="ECO:0000256" key="6">
    <source>
        <dbReference type="SAM" id="Phobius"/>
    </source>
</evidence>
<keyword evidence="6" id="KW-0812">Transmembrane</keyword>
<evidence type="ECO:0000256" key="5">
    <source>
        <dbReference type="ARBA" id="ARBA00023284"/>
    </source>
</evidence>
<keyword evidence="6" id="KW-1133">Transmembrane helix</keyword>
<organism evidence="8">
    <name type="scientific">freshwater metagenome</name>
    <dbReference type="NCBI Taxonomy" id="449393"/>
    <lineage>
        <taxon>unclassified sequences</taxon>
        <taxon>metagenomes</taxon>
        <taxon>ecological metagenomes</taxon>
    </lineage>
</organism>
<dbReference type="PANTHER" id="PTHR13887:SF14">
    <property type="entry name" value="DISULFIDE BOND FORMATION PROTEIN D"/>
    <property type="match status" value="1"/>
</dbReference>
<keyword evidence="4" id="KW-1015">Disulfide bond</keyword>
<keyword evidence="3" id="KW-0560">Oxidoreductase</keyword>
<keyword evidence="2" id="KW-0732">Signal</keyword>